<dbReference type="EMBL" id="JAWXRC010000042">
    <property type="protein sequence ID" value="MDX6033760.1"/>
    <property type="molecule type" value="Genomic_DNA"/>
</dbReference>
<dbReference type="GO" id="GO:0005525">
    <property type="term" value="F:GTP binding"/>
    <property type="evidence" value="ECO:0007669"/>
    <property type="project" value="UniProtKB-KW"/>
</dbReference>
<dbReference type="NCBIfam" id="NF040885">
    <property type="entry name" value="diguan_DgcJ"/>
    <property type="match status" value="1"/>
</dbReference>
<dbReference type="Gene3D" id="3.30.70.270">
    <property type="match status" value="1"/>
</dbReference>
<dbReference type="InterPro" id="IPR029787">
    <property type="entry name" value="Nucleotide_cyclase"/>
</dbReference>
<dbReference type="InterPro" id="IPR000160">
    <property type="entry name" value="GGDEF_dom"/>
</dbReference>
<dbReference type="Pfam" id="PF00990">
    <property type="entry name" value="GGDEF"/>
    <property type="match status" value="1"/>
</dbReference>
<dbReference type="EC" id="2.7.7.65" evidence="3"/>
<dbReference type="PANTHER" id="PTHR45138:SF22">
    <property type="entry name" value="DIGUANYLATE CYCLASE DGCJ-RELATED"/>
    <property type="match status" value="1"/>
</dbReference>
<dbReference type="InterPro" id="IPR033420">
    <property type="entry name" value="GAPES1"/>
</dbReference>
<dbReference type="GO" id="GO:1902201">
    <property type="term" value="P:negative regulation of bacterial-type flagellum-dependent cell motility"/>
    <property type="evidence" value="ECO:0007669"/>
    <property type="project" value="TreeGrafter"/>
</dbReference>
<comment type="cofactor">
    <cofactor evidence="1">
        <name>Mg(2+)</name>
        <dbReference type="ChEBI" id="CHEBI:18420"/>
    </cofactor>
</comment>
<dbReference type="GO" id="GO:0043709">
    <property type="term" value="P:cell adhesion involved in single-species biofilm formation"/>
    <property type="evidence" value="ECO:0007669"/>
    <property type="project" value="TreeGrafter"/>
</dbReference>
<protein>
    <recommendedName>
        <fullName evidence="3">diguanylate cyclase</fullName>
        <ecNumber evidence="3">2.7.7.65</ecNumber>
    </recommendedName>
</protein>
<dbReference type="PROSITE" id="PS50887">
    <property type="entry name" value="GGDEF"/>
    <property type="match status" value="1"/>
</dbReference>
<gene>
    <name evidence="8" type="primary">dgcJ</name>
    <name evidence="8" type="ORF">SIL20_19850</name>
</gene>
<keyword evidence="6" id="KW-0812">Transmembrane</keyword>
<reference evidence="8" key="1">
    <citation type="submission" date="2023-11" db="EMBL/GenBank/DDBJ databases">
        <title>Scandinavium wanjuensis sp. nov., isolated from lettuce South Korea.</title>
        <authorList>
            <person name="Park J."/>
            <person name="Park S."/>
            <person name="Oh K.K."/>
            <person name="Cho G.S."/>
            <person name="Franz C.M.A.P."/>
        </authorList>
    </citation>
    <scope>NUCLEOTIDE SEQUENCE</scope>
    <source>
        <strain evidence="8">V105_12</strain>
    </source>
</reference>
<dbReference type="GO" id="GO:0052621">
    <property type="term" value="F:diguanylate cyclase activity"/>
    <property type="evidence" value="ECO:0007669"/>
    <property type="project" value="UniProtKB-EC"/>
</dbReference>
<keyword evidence="8" id="KW-0808">Transferase</keyword>
<dbReference type="RefSeq" id="WP_319630191.1">
    <property type="nucleotide sequence ID" value="NZ_JAWXRB010000045.1"/>
</dbReference>
<comment type="pathway">
    <text evidence="2">Purine metabolism; 3',5'-cyclic di-GMP biosynthesis.</text>
</comment>
<dbReference type="SUPFAM" id="SSF55073">
    <property type="entry name" value="Nucleotide cyclase"/>
    <property type="match status" value="1"/>
</dbReference>
<dbReference type="InterPro" id="IPR050469">
    <property type="entry name" value="Diguanylate_Cyclase"/>
</dbReference>
<keyword evidence="4" id="KW-0342">GTP-binding</keyword>
<evidence type="ECO:0000313" key="9">
    <source>
        <dbReference type="Proteomes" id="UP001282336"/>
    </source>
</evidence>
<dbReference type="GO" id="GO:0005886">
    <property type="term" value="C:plasma membrane"/>
    <property type="evidence" value="ECO:0007669"/>
    <property type="project" value="TreeGrafter"/>
</dbReference>
<evidence type="ECO:0000256" key="5">
    <source>
        <dbReference type="ARBA" id="ARBA00034247"/>
    </source>
</evidence>
<dbReference type="PANTHER" id="PTHR45138">
    <property type="entry name" value="REGULATORY COMPONENTS OF SENSORY TRANSDUCTION SYSTEM"/>
    <property type="match status" value="1"/>
</dbReference>
<keyword evidence="6" id="KW-0472">Membrane</keyword>
<dbReference type="Gene3D" id="3.30.450.20">
    <property type="entry name" value="PAS domain"/>
    <property type="match status" value="1"/>
</dbReference>
<feature type="transmembrane region" description="Helical" evidence="6">
    <location>
        <begin position="314"/>
        <end position="334"/>
    </location>
</feature>
<dbReference type="InterPro" id="IPR049828">
    <property type="entry name" value="DgcJ_diguan"/>
</dbReference>
<name>A0AAJ2VUF4_9ENTR</name>
<organism evidence="8 9">
    <name type="scientific">Scandinavium lactucae</name>
    <dbReference type="NCBI Taxonomy" id="3095028"/>
    <lineage>
        <taxon>Bacteria</taxon>
        <taxon>Pseudomonadati</taxon>
        <taxon>Pseudomonadota</taxon>
        <taxon>Gammaproteobacteria</taxon>
        <taxon>Enterobacterales</taxon>
        <taxon>Enterobacteriaceae</taxon>
        <taxon>Scandinavium</taxon>
    </lineage>
</organism>
<dbReference type="CDD" id="cd01949">
    <property type="entry name" value="GGDEF"/>
    <property type="match status" value="1"/>
</dbReference>
<keyword evidence="4" id="KW-0547">Nucleotide-binding</keyword>
<dbReference type="SMART" id="SM00267">
    <property type="entry name" value="GGDEF"/>
    <property type="match status" value="1"/>
</dbReference>
<comment type="catalytic activity">
    <reaction evidence="5">
        <text>2 GTP = 3',3'-c-di-GMP + 2 diphosphate</text>
        <dbReference type="Rhea" id="RHEA:24898"/>
        <dbReference type="ChEBI" id="CHEBI:33019"/>
        <dbReference type="ChEBI" id="CHEBI:37565"/>
        <dbReference type="ChEBI" id="CHEBI:58805"/>
        <dbReference type="EC" id="2.7.7.65"/>
    </reaction>
</comment>
<evidence type="ECO:0000256" key="2">
    <source>
        <dbReference type="ARBA" id="ARBA00004665"/>
    </source>
</evidence>
<evidence type="ECO:0000256" key="1">
    <source>
        <dbReference type="ARBA" id="ARBA00001946"/>
    </source>
</evidence>
<dbReference type="Proteomes" id="UP001282336">
    <property type="component" value="Unassembled WGS sequence"/>
</dbReference>
<evidence type="ECO:0000256" key="3">
    <source>
        <dbReference type="ARBA" id="ARBA00012528"/>
    </source>
</evidence>
<dbReference type="AlphaFoldDB" id="A0AAJ2VUF4"/>
<dbReference type="NCBIfam" id="TIGR00254">
    <property type="entry name" value="GGDEF"/>
    <property type="match status" value="1"/>
</dbReference>
<dbReference type="Pfam" id="PF17155">
    <property type="entry name" value="GAPES1"/>
    <property type="match status" value="1"/>
</dbReference>
<evidence type="ECO:0000256" key="4">
    <source>
        <dbReference type="ARBA" id="ARBA00023134"/>
    </source>
</evidence>
<feature type="domain" description="GGDEF" evidence="7">
    <location>
        <begin position="381"/>
        <end position="505"/>
    </location>
</feature>
<sequence length="505" mass="57563">MVHKIRKATLLAIVILTTAIFSGLLYREYDSLTEYMEYIAENGKSALFHEEHINQRMAFALSTAFSATVSPVAGVNDLASVCQKSEQVNDVYGLNLTGHTFPALSGTLQTRDPDCTHWARDVPELAALINDKASPSPRYSFSNYTGYGFDNLRYYIDLDKNYVYVNRLIDSRRFRFQNWLERDGDAITIDTHAISLNIGRHALNDLQQGNNIVSHIYKDTYTHKNIISTLNPVYSDGKIKGVIVTDFTIDDLATSFYTAEHPILWSLLTIYVKDKRSGEIIQFHQPSWSLLPVMHYQTPMTVYYTLNVNLDIRFFLLSQLWLIALYFVTTLLLCQYANYQLKHHAMLARDNVTDPLTGLFNRKILTAQLDAKLRELLMKRISVTTIAVDCDGLKRINDTLGHHMGDEAIKLLSTAIASSLRKSDYAIRSGGDEFNIILIDANQNKASEVIQRITDKLQLIDTRHLVAFSWGCYQMQKQDNLETAFINADKLMYQHKAGKYSPRNP</sequence>
<accession>A0AAJ2VUF4</accession>
<proteinExistence type="predicted"/>
<comment type="caution">
    <text evidence="8">The sequence shown here is derived from an EMBL/GenBank/DDBJ whole genome shotgun (WGS) entry which is preliminary data.</text>
</comment>
<evidence type="ECO:0000256" key="6">
    <source>
        <dbReference type="SAM" id="Phobius"/>
    </source>
</evidence>
<evidence type="ECO:0000313" key="8">
    <source>
        <dbReference type="EMBL" id="MDX6033760.1"/>
    </source>
</evidence>
<keyword evidence="6" id="KW-1133">Transmembrane helix</keyword>
<evidence type="ECO:0000259" key="7">
    <source>
        <dbReference type="PROSITE" id="PS50887"/>
    </source>
</evidence>
<dbReference type="InterPro" id="IPR043128">
    <property type="entry name" value="Rev_trsase/Diguanyl_cyclase"/>
</dbReference>
<keyword evidence="8" id="KW-0548">Nucleotidyltransferase</keyword>